<evidence type="ECO:0000313" key="2">
    <source>
        <dbReference type="EMBL" id="VDK21151.1"/>
    </source>
</evidence>
<sequence>MFSQPSMIEAEKGIIEIMDSDYISVRAMLEYMYCGSTVKIENNVESVLALSEKYAIKPLKEFCGNYLASKINTNNLGETAAIAEMYSSIPLIKRCARYLSENRISVLRSKGWEELKKHNPELAIRLLEHSM</sequence>
<protein>
    <submittedName>
        <fullName evidence="4">BTB domain-containing protein</fullName>
    </submittedName>
</protein>
<evidence type="ECO:0000259" key="1">
    <source>
        <dbReference type="Pfam" id="PF00651"/>
    </source>
</evidence>
<evidence type="ECO:0000313" key="4">
    <source>
        <dbReference type="WBParaSite" id="ASIM_0000326601-mRNA-1"/>
    </source>
</evidence>
<dbReference type="CDD" id="cd18186">
    <property type="entry name" value="BTB_POZ_ZBTB_KLHL-like"/>
    <property type="match status" value="1"/>
</dbReference>
<name>A0A0M3J6S5_ANISI</name>
<dbReference type="Pfam" id="PF00651">
    <property type="entry name" value="BTB"/>
    <property type="match status" value="1"/>
</dbReference>
<reference evidence="4" key="1">
    <citation type="submission" date="2017-02" db="UniProtKB">
        <authorList>
            <consortium name="WormBaseParasite"/>
        </authorList>
    </citation>
    <scope>IDENTIFICATION</scope>
</reference>
<dbReference type="InterPro" id="IPR000210">
    <property type="entry name" value="BTB/POZ_dom"/>
</dbReference>
<accession>A0A0M3J6S5</accession>
<reference evidence="2 3" key="2">
    <citation type="submission" date="2018-11" db="EMBL/GenBank/DDBJ databases">
        <authorList>
            <consortium name="Pathogen Informatics"/>
        </authorList>
    </citation>
    <scope>NUCLEOTIDE SEQUENCE [LARGE SCALE GENOMIC DNA]</scope>
</reference>
<dbReference type="Proteomes" id="UP000267096">
    <property type="component" value="Unassembled WGS sequence"/>
</dbReference>
<dbReference type="WBParaSite" id="ASIM_0000326601-mRNA-1">
    <property type="protein sequence ID" value="ASIM_0000326601-mRNA-1"/>
    <property type="gene ID" value="ASIM_0000326601"/>
</dbReference>
<dbReference type="EMBL" id="UYRR01004588">
    <property type="protein sequence ID" value="VDK21151.1"/>
    <property type="molecule type" value="Genomic_DNA"/>
</dbReference>
<dbReference type="PANTHER" id="PTHR24413">
    <property type="entry name" value="SPECKLE-TYPE POZ PROTEIN"/>
    <property type="match status" value="1"/>
</dbReference>
<feature type="domain" description="BTB" evidence="1">
    <location>
        <begin position="1"/>
        <end position="69"/>
    </location>
</feature>
<dbReference type="AlphaFoldDB" id="A0A0M3J6S5"/>
<gene>
    <name evidence="2" type="ORF">ASIM_LOCUS3108</name>
</gene>
<proteinExistence type="predicted"/>
<evidence type="ECO:0000313" key="3">
    <source>
        <dbReference type="Proteomes" id="UP000267096"/>
    </source>
</evidence>
<organism evidence="4">
    <name type="scientific">Anisakis simplex</name>
    <name type="common">Herring worm</name>
    <dbReference type="NCBI Taxonomy" id="6269"/>
    <lineage>
        <taxon>Eukaryota</taxon>
        <taxon>Metazoa</taxon>
        <taxon>Ecdysozoa</taxon>
        <taxon>Nematoda</taxon>
        <taxon>Chromadorea</taxon>
        <taxon>Rhabditida</taxon>
        <taxon>Spirurina</taxon>
        <taxon>Ascaridomorpha</taxon>
        <taxon>Ascaridoidea</taxon>
        <taxon>Anisakidae</taxon>
        <taxon>Anisakis</taxon>
        <taxon>Anisakis simplex complex</taxon>
    </lineage>
</organism>
<dbReference type="InterPro" id="IPR011333">
    <property type="entry name" value="SKP1/BTB/POZ_sf"/>
</dbReference>
<dbReference type="Gene3D" id="1.25.40.420">
    <property type="match status" value="1"/>
</dbReference>
<dbReference type="SUPFAM" id="SSF54695">
    <property type="entry name" value="POZ domain"/>
    <property type="match status" value="1"/>
</dbReference>
<dbReference type="OrthoDB" id="5863680at2759"/>
<dbReference type="Gene3D" id="3.30.710.10">
    <property type="entry name" value="Potassium Channel Kv1.1, Chain A"/>
    <property type="match status" value="1"/>
</dbReference>
<keyword evidence="3" id="KW-1185">Reference proteome</keyword>